<feature type="region of interest" description="Disordered" evidence="1">
    <location>
        <begin position="114"/>
        <end position="140"/>
    </location>
</feature>
<proteinExistence type="predicted"/>
<feature type="compositionally biased region" description="Low complexity" evidence="1">
    <location>
        <begin position="126"/>
        <end position="135"/>
    </location>
</feature>
<dbReference type="SUPFAM" id="SSF159501">
    <property type="entry name" value="EreA/ChaN-like"/>
    <property type="match status" value="1"/>
</dbReference>
<sequence>MRRWRASSAGRAGCGRTRRRSASCSGCAGTTSLPAGSRAGFFGLDVYSLWDSLRAILDFLREHEPDRVGAALEAYRCFEPYAEDAQAYALSSSLVPARCESEVVALLAELRRRAPTGAEEPGHGSGPAPDGDGLAPDGGGLERLAAEQNAEVVANAESYYRSMVHGGPCSWNIRDRHMVATLDRLMDHHGPEAKAVVWAHNTHVGDARATDMASAGMVNVGQLVREAHAVDGVVAVGFGSYEGTVIAGDHWGAEPRVMTVPPARPGSLEALLHRALPGEEALCVFPDPPGQGDWMRRTLDHRAIGVVYRPRAEAWGNYVPTVVARRYDAFVHCDRTRALTPLGREDEPVPGEPETYPTGV</sequence>
<keyword evidence="3" id="KW-1185">Reference proteome</keyword>
<dbReference type="CDD" id="cd14728">
    <property type="entry name" value="Ere-like"/>
    <property type="match status" value="1"/>
</dbReference>
<dbReference type="InterPro" id="IPR052036">
    <property type="entry name" value="Hydrolase/PRTase-associated"/>
</dbReference>
<evidence type="ECO:0000256" key="1">
    <source>
        <dbReference type="SAM" id="MobiDB-lite"/>
    </source>
</evidence>
<dbReference type="PANTHER" id="PTHR31299:SF0">
    <property type="entry name" value="ESTERASE, PUTATIVE (AFU_ORTHOLOGUE AFUA_1G05850)-RELATED"/>
    <property type="match status" value="1"/>
</dbReference>
<feature type="region of interest" description="Disordered" evidence="1">
    <location>
        <begin position="341"/>
        <end position="360"/>
    </location>
</feature>
<comment type="caution">
    <text evidence="2">The sequence shown here is derived from an EMBL/GenBank/DDBJ whole genome shotgun (WGS) entry which is preliminary data.</text>
</comment>
<dbReference type="EMBL" id="JACCFS010000001">
    <property type="protein sequence ID" value="NYJ35054.1"/>
    <property type="molecule type" value="Genomic_DNA"/>
</dbReference>
<dbReference type="AlphaFoldDB" id="A0A7Z0EMZ9"/>
<accession>A0A7Z0EMZ9</accession>
<protein>
    <submittedName>
        <fullName evidence="2">Erythromycin esterase-like protein</fullName>
    </submittedName>
</protein>
<dbReference type="PANTHER" id="PTHR31299">
    <property type="entry name" value="ESTERASE, PUTATIVE (AFU_ORTHOLOGUE AFUA_1G05850)-RELATED"/>
    <property type="match status" value="1"/>
</dbReference>
<organism evidence="2 3">
    <name type="scientific">Nocardiopsis aegyptia</name>
    <dbReference type="NCBI Taxonomy" id="220378"/>
    <lineage>
        <taxon>Bacteria</taxon>
        <taxon>Bacillati</taxon>
        <taxon>Actinomycetota</taxon>
        <taxon>Actinomycetes</taxon>
        <taxon>Streptosporangiales</taxon>
        <taxon>Nocardiopsidaceae</taxon>
        <taxon>Nocardiopsis</taxon>
    </lineage>
</organism>
<dbReference type="Proteomes" id="UP000572051">
    <property type="component" value="Unassembled WGS sequence"/>
</dbReference>
<reference evidence="2 3" key="1">
    <citation type="submission" date="2020-07" db="EMBL/GenBank/DDBJ databases">
        <title>Sequencing the genomes of 1000 actinobacteria strains.</title>
        <authorList>
            <person name="Klenk H.-P."/>
        </authorList>
    </citation>
    <scope>NUCLEOTIDE SEQUENCE [LARGE SCALE GENOMIC DNA]</scope>
    <source>
        <strain evidence="2 3">DSM 44442</strain>
    </source>
</reference>
<dbReference type="Gene3D" id="3.40.1660.10">
    <property type="entry name" value="EreA-like (biosynthetic domain)"/>
    <property type="match status" value="1"/>
</dbReference>
<evidence type="ECO:0000313" key="3">
    <source>
        <dbReference type="Proteomes" id="UP000572051"/>
    </source>
</evidence>
<dbReference type="GO" id="GO:0046677">
    <property type="term" value="P:response to antibiotic"/>
    <property type="evidence" value="ECO:0007669"/>
    <property type="project" value="InterPro"/>
</dbReference>
<dbReference type="InterPro" id="IPR007815">
    <property type="entry name" value="Emycin_Estase"/>
</dbReference>
<dbReference type="Pfam" id="PF05139">
    <property type="entry name" value="Erythro_esteras"/>
    <property type="match status" value="1"/>
</dbReference>
<evidence type="ECO:0000313" key="2">
    <source>
        <dbReference type="EMBL" id="NYJ35054.1"/>
    </source>
</evidence>
<gene>
    <name evidence="2" type="ORF">HNR10_002935</name>
</gene>
<name>A0A7Z0EMZ9_9ACTN</name>